<name>A0ABW3Q8M0_9BACT</name>
<proteinExistence type="predicted"/>
<protein>
    <recommendedName>
        <fullName evidence="3">Lipocalin-like domain-containing protein</fullName>
    </recommendedName>
</protein>
<evidence type="ECO:0008006" key="3">
    <source>
        <dbReference type="Google" id="ProtNLM"/>
    </source>
</evidence>
<dbReference type="Proteomes" id="UP001597116">
    <property type="component" value="Unassembled WGS sequence"/>
</dbReference>
<comment type="caution">
    <text evidence="1">The sequence shown here is derived from an EMBL/GenBank/DDBJ whole genome shotgun (WGS) entry which is preliminary data.</text>
</comment>
<reference evidence="2" key="1">
    <citation type="journal article" date="2019" name="Int. J. Syst. Evol. Microbiol.">
        <title>The Global Catalogue of Microorganisms (GCM) 10K type strain sequencing project: providing services to taxonomists for standard genome sequencing and annotation.</title>
        <authorList>
            <consortium name="The Broad Institute Genomics Platform"/>
            <consortium name="The Broad Institute Genome Sequencing Center for Infectious Disease"/>
            <person name="Wu L."/>
            <person name="Ma J."/>
        </authorList>
    </citation>
    <scope>NUCLEOTIDE SEQUENCE [LARGE SCALE GENOMIC DNA]</scope>
    <source>
        <strain evidence="2">CCUG 55608</strain>
    </source>
</reference>
<accession>A0ABW3Q8M0</accession>
<gene>
    <name evidence="1" type="ORF">ACFQ4C_11460</name>
</gene>
<evidence type="ECO:0000313" key="1">
    <source>
        <dbReference type="EMBL" id="MFD1141731.1"/>
    </source>
</evidence>
<dbReference type="EMBL" id="JBHTLP010000008">
    <property type="protein sequence ID" value="MFD1141731.1"/>
    <property type="molecule type" value="Genomic_DNA"/>
</dbReference>
<dbReference type="RefSeq" id="WP_265992217.1">
    <property type="nucleotide sequence ID" value="NZ_CP110973.1"/>
</dbReference>
<evidence type="ECO:0000313" key="2">
    <source>
        <dbReference type="Proteomes" id="UP001597116"/>
    </source>
</evidence>
<sequence>MKTRILSGLLAIALVQFSCKEKNDDPQPNQDPIIGSWYLKTLQANGQTADVANLACYKDTRFVADEKTLTLTVSAPKQQGSTDCQTQSQSAQWEKDGGKYYMVANGQRSDAGIQLNEAGQTLQMMVTADGEPVTLTFQK</sequence>
<keyword evidence="2" id="KW-1185">Reference proteome</keyword>
<organism evidence="1 2">
    <name type="scientific">Larkinella insperata</name>
    <dbReference type="NCBI Taxonomy" id="332158"/>
    <lineage>
        <taxon>Bacteria</taxon>
        <taxon>Pseudomonadati</taxon>
        <taxon>Bacteroidota</taxon>
        <taxon>Cytophagia</taxon>
        <taxon>Cytophagales</taxon>
        <taxon>Spirosomataceae</taxon>
        <taxon>Larkinella</taxon>
    </lineage>
</organism>